<accession>A0A7Y6IEF7</accession>
<organism evidence="8 9">
    <name type="scientific">Nonomuraea montanisoli</name>
    <dbReference type="NCBI Taxonomy" id="2741721"/>
    <lineage>
        <taxon>Bacteria</taxon>
        <taxon>Bacillati</taxon>
        <taxon>Actinomycetota</taxon>
        <taxon>Actinomycetes</taxon>
        <taxon>Streptosporangiales</taxon>
        <taxon>Streptosporangiaceae</taxon>
        <taxon>Nonomuraea</taxon>
    </lineage>
</organism>
<reference evidence="8 9" key="1">
    <citation type="submission" date="2020-06" db="EMBL/GenBank/DDBJ databases">
        <title>Nonomuraea sp. SMC257, a novel actinomycete isolated from soil.</title>
        <authorList>
            <person name="Chanama M."/>
        </authorList>
    </citation>
    <scope>NUCLEOTIDE SEQUENCE [LARGE SCALE GENOMIC DNA]</scope>
    <source>
        <strain evidence="8 9">SMC257</strain>
    </source>
</reference>
<keyword evidence="5 8" id="KW-0067">ATP-binding</keyword>
<keyword evidence="3" id="KW-0813">Transport</keyword>
<gene>
    <name evidence="8" type="ORF">HTZ77_35065</name>
</gene>
<protein>
    <submittedName>
        <fullName evidence="8">ATP-binding cassette domain-containing protein</fullName>
    </submittedName>
</protein>
<evidence type="ECO:0000259" key="7">
    <source>
        <dbReference type="PROSITE" id="PS50893"/>
    </source>
</evidence>
<dbReference type="InterPro" id="IPR003593">
    <property type="entry name" value="AAA+_ATPase"/>
</dbReference>
<dbReference type="InterPro" id="IPR050763">
    <property type="entry name" value="ABC_transporter_ATP-binding"/>
</dbReference>
<evidence type="ECO:0000256" key="6">
    <source>
        <dbReference type="ARBA" id="ARBA00023251"/>
    </source>
</evidence>
<keyword evidence="6" id="KW-0046">Antibiotic resistance</keyword>
<dbReference type="SUPFAM" id="SSF52540">
    <property type="entry name" value="P-loop containing nucleoside triphosphate hydrolases"/>
    <property type="match status" value="1"/>
</dbReference>
<dbReference type="AlphaFoldDB" id="A0A7Y6IEF7"/>
<evidence type="ECO:0000313" key="8">
    <source>
        <dbReference type="EMBL" id="NUW36591.1"/>
    </source>
</evidence>
<dbReference type="PANTHER" id="PTHR42711:SF5">
    <property type="entry name" value="ABC TRANSPORTER ATP-BINDING PROTEIN NATA"/>
    <property type="match status" value="1"/>
</dbReference>
<dbReference type="InterPro" id="IPR025302">
    <property type="entry name" value="DrrA1/2-like_C"/>
</dbReference>
<dbReference type="InterPro" id="IPR027417">
    <property type="entry name" value="P-loop_NTPase"/>
</dbReference>
<keyword evidence="4" id="KW-0547">Nucleotide-binding</keyword>
<dbReference type="PROSITE" id="PS00211">
    <property type="entry name" value="ABC_TRANSPORTER_1"/>
    <property type="match status" value="1"/>
</dbReference>
<dbReference type="PANTHER" id="PTHR42711">
    <property type="entry name" value="ABC TRANSPORTER ATP-BINDING PROTEIN"/>
    <property type="match status" value="1"/>
</dbReference>
<feature type="domain" description="ABC transporter" evidence="7">
    <location>
        <begin position="2"/>
        <end position="236"/>
    </location>
</feature>
<dbReference type="EMBL" id="JABWGN010000016">
    <property type="protein sequence ID" value="NUW36591.1"/>
    <property type="molecule type" value="Genomic_DNA"/>
</dbReference>
<dbReference type="GO" id="GO:0005524">
    <property type="term" value="F:ATP binding"/>
    <property type="evidence" value="ECO:0007669"/>
    <property type="project" value="UniProtKB-KW"/>
</dbReference>
<evidence type="ECO:0000256" key="1">
    <source>
        <dbReference type="ARBA" id="ARBA00004202"/>
    </source>
</evidence>
<dbReference type="Proteomes" id="UP000586042">
    <property type="component" value="Unassembled WGS sequence"/>
</dbReference>
<evidence type="ECO:0000256" key="5">
    <source>
        <dbReference type="ARBA" id="ARBA00022840"/>
    </source>
</evidence>
<evidence type="ECO:0000256" key="3">
    <source>
        <dbReference type="ARBA" id="ARBA00022448"/>
    </source>
</evidence>
<dbReference type="RefSeq" id="WP_175594045.1">
    <property type="nucleotide sequence ID" value="NZ_JABWGN010000016.1"/>
</dbReference>
<dbReference type="InterPro" id="IPR017871">
    <property type="entry name" value="ABC_transporter-like_CS"/>
</dbReference>
<dbReference type="SMART" id="SM00382">
    <property type="entry name" value="AAA"/>
    <property type="match status" value="1"/>
</dbReference>
<comment type="similarity">
    <text evidence="2">Belongs to the ABC transporter superfamily.</text>
</comment>
<dbReference type="Pfam" id="PF13732">
    <property type="entry name" value="DrrA1-3_C"/>
    <property type="match status" value="1"/>
</dbReference>
<comment type="subcellular location">
    <subcellularLocation>
        <location evidence="1">Cell membrane</location>
        <topology evidence="1">Peripheral membrane protein</topology>
    </subcellularLocation>
</comment>
<name>A0A7Y6IEF7_9ACTN</name>
<sequence length="299" mass="32007">MLEISELRKRFAGGPGAPEGKLALDGIGFTVRPGEMFGFVGANGAGKTTTMRIVMGVLQADSGSVSWQGRPLTYEDRRRFGYMPEERGLYQKMRVAEQIEYFGRLHGLSGSRAAQATSALIERLGLGERRGDAVESLSLGNQQRVQLAVALVHDPEVLILDEPFSGLDPLAVDTLATALQERCRGGVPVIFSSHQLDLVERLCDSVGIVSSGRMVASGTVAGLRAAEGGMLRVVVREPAPGWADGLPGELTAEDGRQVLLVDATGDGQEILRRAMKAGHVEHFGVEQPTLTEIFKEAVA</sequence>
<dbReference type="GO" id="GO:0005886">
    <property type="term" value="C:plasma membrane"/>
    <property type="evidence" value="ECO:0007669"/>
    <property type="project" value="UniProtKB-SubCell"/>
</dbReference>
<dbReference type="PROSITE" id="PS50893">
    <property type="entry name" value="ABC_TRANSPORTER_2"/>
    <property type="match status" value="1"/>
</dbReference>
<dbReference type="Gene3D" id="3.40.50.300">
    <property type="entry name" value="P-loop containing nucleotide triphosphate hydrolases"/>
    <property type="match status" value="1"/>
</dbReference>
<evidence type="ECO:0000256" key="2">
    <source>
        <dbReference type="ARBA" id="ARBA00005417"/>
    </source>
</evidence>
<comment type="caution">
    <text evidence="8">The sequence shown here is derived from an EMBL/GenBank/DDBJ whole genome shotgun (WGS) entry which is preliminary data.</text>
</comment>
<proteinExistence type="inferred from homology"/>
<dbReference type="GO" id="GO:0046677">
    <property type="term" value="P:response to antibiotic"/>
    <property type="evidence" value="ECO:0007669"/>
    <property type="project" value="UniProtKB-KW"/>
</dbReference>
<dbReference type="InterPro" id="IPR003439">
    <property type="entry name" value="ABC_transporter-like_ATP-bd"/>
</dbReference>
<dbReference type="Pfam" id="PF00005">
    <property type="entry name" value="ABC_tran"/>
    <property type="match status" value="1"/>
</dbReference>
<evidence type="ECO:0000256" key="4">
    <source>
        <dbReference type="ARBA" id="ARBA00022741"/>
    </source>
</evidence>
<dbReference type="GO" id="GO:0016887">
    <property type="term" value="F:ATP hydrolysis activity"/>
    <property type="evidence" value="ECO:0007669"/>
    <property type="project" value="InterPro"/>
</dbReference>
<evidence type="ECO:0000313" key="9">
    <source>
        <dbReference type="Proteomes" id="UP000586042"/>
    </source>
</evidence>
<keyword evidence="9" id="KW-1185">Reference proteome</keyword>